<keyword evidence="2" id="KW-0732">Signal</keyword>
<dbReference type="AlphaFoldDB" id="A0A8C3R525"/>
<feature type="signal peptide" evidence="2">
    <location>
        <begin position="1"/>
        <end position="24"/>
    </location>
</feature>
<evidence type="ECO:0000313" key="4">
    <source>
        <dbReference type="Proteomes" id="UP000694396"/>
    </source>
</evidence>
<proteinExistence type="predicted"/>
<evidence type="ECO:0000313" key="3">
    <source>
        <dbReference type="Ensembl" id="ENSCRFP00000016209.1"/>
    </source>
</evidence>
<reference evidence="3" key="1">
    <citation type="submission" date="2025-08" db="UniProtKB">
        <authorList>
            <consortium name="Ensembl"/>
        </authorList>
    </citation>
    <scope>IDENTIFICATION</scope>
</reference>
<dbReference type="Ensembl" id="ENSCRFT00000016773.1">
    <property type="protein sequence ID" value="ENSCRFP00000016209.1"/>
    <property type="gene ID" value="ENSCRFG00000012448.1"/>
</dbReference>
<feature type="region of interest" description="Disordered" evidence="1">
    <location>
        <begin position="29"/>
        <end position="52"/>
    </location>
</feature>
<protein>
    <submittedName>
        <fullName evidence="3">Uncharacterized protein</fullName>
    </submittedName>
</protein>
<organism evidence="3 4">
    <name type="scientific">Cyanoderma ruficeps</name>
    <name type="common">rufous-capped babbler</name>
    <dbReference type="NCBI Taxonomy" id="181631"/>
    <lineage>
        <taxon>Eukaryota</taxon>
        <taxon>Metazoa</taxon>
        <taxon>Chordata</taxon>
        <taxon>Craniata</taxon>
        <taxon>Vertebrata</taxon>
        <taxon>Euteleostomi</taxon>
        <taxon>Archelosauria</taxon>
        <taxon>Archosauria</taxon>
        <taxon>Dinosauria</taxon>
        <taxon>Saurischia</taxon>
        <taxon>Theropoda</taxon>
        <taxon>Coelurosauria</taxon>
        <taxon>Aves</taxon>
        <taxon>Neognathae</taxon>
        <taxon>Neoaves</taxon>
        <taxon>Telluraves</taxon>
        <taxon>Australaves</taxon>
        <taxon>Passeriformes</taxon>
        <taxon>Sylvioidea</taxon>
        <taxon>Timaliidae</taxon>
        <taxon>Cyanoderma</taxon>
    </lineage>
</organism>
<accession>A0A8C3R525</accession>
<reference evidence="3" key="2">
    <citation type="submission" date="2025-09" db="UniProtKB">
        <authorList>
            <consortium name="Ensembl"/>
        </authorList>
    </citation>
    <scope>IDENTIFICATION</scope>
</reference>
<sequence length="197" mass="21379">PKPKPPRLISAYLALLAVQGHVAAGNATTTGYSTAPGRPSAPSLGSSAGRGSPWDVSRIPPCAHSLPSFEENSWCRRFEVGTVTQYIPSYRQVYTLDNTTAWVEARWGDQVHRTPNHTLHLNKAVKLDPPPAGMPFSKTGGQLRLQVPRPQCHGLEQPPQREARFWRVGDSSWTQVKMLFAGAGGDHHSSPGSVGAR</sequence>
<evidence type="ECO:0000256" key="1">
    <source>
        <dbReference type="SAM" id="MobiDB-lite"/>
    </source>
</evidence>
<feature type="chain" id="PRO_5034863965" evidence="2">
    <location>
        <begin position="25"/>
        <end position="197"/>
    </location>
</feature>
<evidence type="ECO:0000256" key="2">
    <source>
        <dbReference type="SAM" id="SignalP"/>
    </source>
</evidence>
<dbReference type="Proteomes" id="UP000694396">
    <property type="component" value="Unplaced"/>
</dbReference>
<name>A0A8C3R525_9PASS</name>
<keyword evidence="4" id="KW-1185">Reference proteome</keyword>